<dbReference type="RefSeq" id="WP_141134082.1">
    <property type="nucleotide sequence ID" value="NZ_FZNK01000005.1"/>
</dbReference>
<feature type="transmembrane region" description="Helical" evidence="1">
    <location>
        <begin position="113"/>
        <end position="133"/>
    </location>
</feature>
<sequence length="266" mass="27929">MRIQNTGPKTEYYALFSAAVVFTAGWAVSIILIEEGSISNIPRWRSTLWYYLTNHGIPLSEAYNTQSSVGVSSPLLAAEEPSIVRTIPVAATVVAGAYTSYQKSTHHIKTAATDALTAGSAYFLIALSATVLTDIQPQLSSLLLIGGLIAGAAWVGSSFLSTFTRNIPIIGVASLGTILALGFILIAGSAAIISILWELLAISYIGAAIGGVGVGAEKAIRRRGKRRQTNTPRLTGTKILLKENLTEIIVVVGVAILLYAALTGAV</sequence>
<proteinExistence type="predicted"/>
<feature type="transmembrane region" description="Helical" evidence="1">
    <location>
        <begin position="201"/>
        <end position="220"/>
    </location>
</feature>
<keyword evidence="1" id="KW-0812">Transmembrane</keyword>
<evidence type="ECO:0000313" key="2">
    <source>
        <dbReference type="EMBL" id="SNR58149.1"/>
    </source>
</evidence>
<keyword evidence="1" id="KW-0472">Membrane</keyword>
<feature type="transmembrane region" description="Helical" evidence="1">
    <location>
        <begin position="241"/>
        <end position="262"/>
    </location>
</feature>
<feature type="transmembrane region" description="Helical" evidence="1">
    <location>
        <begin position="139"/>
        <end position="160"/>
    </location>
</feature>
<feature type="transmembrane region" description="Helical" evidence="1">
    <location>
        <begin position="82"/>
        <end position="101"/>
    </location>
</feature>
<gene>
    <name evidence="2" type="ORF">SAMN06266787_10541</name>
</gene>
<dbReference type="EMBL" id="FZNK01000005">
    <property type="protein sequence ID" value="SNR58149.1"/>
    <property type="molecule type" value="Genomic_DNA"/>
</dbReference>
<dbReference type="Proteomes" id="UP000198297">
    <property type="component" value="Unassembled WGS sequence"/>
</dbReference>
<feature type="transmembrane region" description="Helical" evidence="1">
    <location>
        <begin position="12"/>
        <end position="33"/>
    </location>
</feature>
<organism evidence="2 3">
    <name type="scientific">Halorubrum ezzemoulense</name>
    <name type="common">Halorubrum chaoviator</name>
    <dbReference type="NCBI Taxonomy" id="337243"/>
    <lineage>
        <taxon>Archaea</taxon>
        <taxon>Methanobacteriati</taxon>
        <taxon>Methanobacteriota</taxon>
        <taxon>Stenosarchaea group</taxon>
        <taxon>Halobacteria</taxon>
        <taxon>Halobacteriales</taxon>
        <taxon>Haloferacaceae</taxon>
        <taxon>Halorubrum</taxon>
    </lineage>
</organism>
<dbReference type="AlphaFoldDB" id="A0A238XJL9"/>
<protein>
    <submittedName>
        <fullName evidence="2">Uncharacterized protein</fullName>
    </submittedName>
</protein>
<feature type="transmembrane region" description="Helical" evidence="1">
    <location>
        <begin position="172"/>
        <end position="195"/>
    </location>
</feature>
<keyword evidence="1" id="KW-1133">Transmembrane helix</keyword>
<reference evidence="2 3" key="1">
    <citation type="submission" date="2017-06" db="EMBL/GenBank/DDBJ databases">
        <authorList>
            <person name="Kim H.J."/>
            <person name="Triplett B.A."/>
        </authorList>
    </citation>
    <scope>NUCLEOTIDE SEQUENCE [LARGE SCALE GENOMIC DNA]</scope>
    <source>
        <strain evidence="2 3">DSM 19316</strain>
    </source>
</reference>
<evidence type="ECO:0000313" key="3">
    <source>
        <dbReference type="Proteomes" id="UP000198297"/>
    </source>
</evidence>
<accession>A0A238XJL9</accession>
<evidence type="ECO:0000256" key="1">
    <source>
        <dbReference type="SAM" id="Phobius"/>
    </source>
</evidence>
<name>A0A238XJL9_HALEZ</name>